<dbReference type="EMBL" id="CP045891">
    <property type="protein sequence ID" value="QQP57273.1"/>
    <property type="molecule type" value="Genomic_DNA"/>
</dbReference>
<dbReference type="OrthoDB" id="439127at2759"/>
<dbReference type="Pfam" id="PF07653">
    <property type="entry name" value="SH3_2"/>
    <property type="match status" value="1"/>
</dbReference>
<dbReference type="SMART" id="SM00326">
    <property type="entry name" value="SH3"/>
    <property type="match status" value="1"/>
</dbReference>
<sequence length="99" mass="11615">MAQNTITFKLIPNENRQMCRESRIRLRALFDYDPSDDKYIPCKEAGLPFIKGEIIHIVSQDDPYWWQARKEQDRNMRAGLIPSRSPTGKTDCSREERNG</sequence>
<protein>
    <recommendedName>
        <fullName evidence="4">SH3 domain-containing protein</fullName>
    </recommendedName>
</protein>
<feature type="domain" description="SH3" evidence="4">
    <location>
        <begin position="21"/>
        <end position="91"/>
    </location>
</feature>
<gene>
    <name evidence="5" type="ORF">FKW44_002199</name>
</gene>
<reference evidence="6" key="1">
    <citation type="submission" date="2021-01" db="EMBL/GenBank/DDBJ databases">
        <title>Caligus Genome Assembly.</title>
        <authorList>
            <person name="Gallardo-Escarate C."/>
        </authorList>
    </citation>
    <scope>NUCLEOTIDE SEQUENCE [LARGE SCALE GENOMIC DNA]</scope>
</reference>
<dbReference type="PANTHER" id="PTHR23122">
    <property type="entry name" value="MEMBRANE-ASSOCIATED GUANYLATE KINASE MAGUK"/>
    <property type="match status" value="1"/>
</dbReference>
<feature type="region of interest" description="Disordered" evidence="3">
    <location>
        <begin position="76"/>
        <end position="99"/>
    </location>
</feature>
<feature type="non-terminal residue" evidence="5">
    <location>
        <position position="99"/>
    </location>
</feature>
<dbReference type="InterPro" id="IPR001452">
    <property type="entry name" value="SH3_domain"/>
</dbReference>
<dbReference type="SUPFAM" id="SSF50044">
    <property type="entry name" value="SH3-domain"/>
    <property type="match status" value="1"/>
</dbReference>
<dbReference type="InterPro" id="IPR050716">
    <property type="entry name" value="MAGUK"/>
</dbReference>
<evidence type="ECO:0000313" key="6">
    <source>
        <dbReference type="Proteomes" id="UP000595437"/>
    </source>
</evidence>
<name>A0A7T8QW59_CALRO</name>
<evidence type="ECO:0000259" key="4">
    <source>
        <dbReference type="PROSITE" id="PS50002"/>
    </source>
</evidence>
<dbReference type="InterPro" id="IPR036028">
    <property type="entry name" value="SH3-like_dom_sf"/>
</dbReference>
<proteinExistence type="predicted"/>
<evidence type="ECO:0000256" key="3">
    <source>
        <dbReference type="SAM" id="MobiDB-lite"/>
    </source>
</evidence>
<accession>A0A7T8QW59</accession>
<dbReference type="Gene3D" id="2.30.30.40">
    <property type="entry name" value="SH3 Domains"/>
    <property type="match status" value="1"/>
</dbReference>
<dbReference type="AlphaFoldDB" id="A0A7T8QW59"/>
<evidence type="ECO:0000256" key="2">
    <source>
        <dbReference type="PROSITE-ProRule" id="PRU00192"/>
    </source>
</evidence>
<dbReference type="PROSITE" id="PS50002">
    <property type="entry name" value="SH3"/>
    <property type="match status" value="1"/>
</dbReference>
<evidence type="ECO:0000313" key="5">
    <source>
        <dbReference type="EMBL" id="QQP57273.1"/>
    </source>
</evidence>
<dbReference type="Proteomes" id="UP000595437">
    <property type="component" value="Chromosome 2"/>
</dbReference>
<evidence type="ECO:0000256" key="1">
    <source>
        <dbReference type="ARBA" id="ARBA00022443"/>
    </source>
</evidence>
<organism evidence="5 6">
    <name type="scientific">Caligus rogercresseyi</name>
    <name type="common">Sea louse</name>
    <dbReference type="NCBI Taxonomy" id="217165"/>
    <lineage>
        <taxon>Eukaryota</taxon>
        <taxon>Metazoa</taxon>
        <taxon>Ecdysozoa</taxon>
        <taxon>Arthropoda</taxon>
        <taxon>Crustacea</taxon>
        <taxon>Multicrustacea</taxon>
        <taxon>Hexanauplia</taxon>
        <taxon>Copepoda</taxon>
        <taxon>Siphonostomatoida</taxon>
        <taxon>Caligidae</taxon>
        <taxon>Caligus</taxon>
    </lineage>
</organism>
<dbReference type="CDD" id="cd11862">
    <property type="entry name" value="SH3_MPP"/>
    <property type="match status" value="1"/>
</dbReference>
<keyword evidence="1 2" id="KW-0728">SH3 domain</keyword>
<keyword evidence="6" id="KW-1185">Reference proteome</keyword>